<keyword evidence="1" id="KW-0813">Transport</keyword>
<dbReference type="InterPro" id="IPR003593">
    <property type="entry name" value="AAA+_ATPase"/>
</dbReference>
<evidence type="ECO:0000313" key="5">
    <source>
        <dbReference type="EMBL" id="PRX69474.1"/>
    </source>
</evidence>
<organism evidence="5 6">
    <name type="scientific">Nonomuraea fuscirosea</name>
    <dbReference type="NCBI Taxonomy" id="1291556"/>
    <lineage>
        <taxon>Bacteria</taxon>
        <taxon>Bacillati</taxon>
        <taxon>Actinomycetota</taxon>
        <taxon>Actinomycetes</taxon>
        <taxon>Streptosporangiales</taxon>
        <taxon>Streptosporangiaceae</taxon>
        <taxon>Nonomuraea</taxon>
    </lineage>
</organism>
<dbReference type="GO" id="GO:0005886">
    <property type="term" value="C:plasma membrane"/>
    <property type="evidence" value="ECO:0007669"/>
    <property type="project" value="TreeGrafter"/>
</dbReference>
<dbReference type="Pfam" id="PF00005">
    <property type="entry name" value="ABC_tran"/>
    <property type="match status" value="1"/>
</dbReference>
<dbReference type="InterPro" id="IPR032823">
    <property type="entry name" value="BCA_ABC_TP_C"/>
</dbReference>
<keyword evidence="2" id="KW-0547">Nucleotide-binding</keyword>
<accession>A0A2T0N9L2</accession>
<dbReference type="Gene3D" id="3.40.50.300">
    <property type="entry name" value="P-loop containing nucleotide triphosphate hydrolases"/>
    <property type="match status" value="1"/>
</dbReference>
<evidence type="ECO:0000256" key="1">
    <source>
        <dbReference type="ARBA" id="ARBA00022448"/>
    </source>
</evidence>
<dbReference type="OrthoDB" id="4350300at2"/>
<feature type="domain" description="ABC transporter" evidence="4">
    <location>
        <begin position="7"/>
        <end position="254"/>
    </location>
</feature>
<dbReference type="InterPro" id="IPR003439">
    <property type="entry name" value="ABC_transporter-like_ATP-bd"/>
</dbReference>
<keyword evidence="3 5" id="KW-0067">ATP-binding</keyword>
<gene>
    <name evidence="5" type="ORF">B0I32_102532</name>
</gene>
<dbReference type="PANTHER" id="PTHR45772">
    <property type="entry name" value="CONSERVED COMPONENT OF ABC TRANSPORTER FOR NATURAL AMINO ACIDS-RELATED"/>
    <property type="match status" value="1"/>
</dbReference>
<evidence type="ECO:0000259" key="4">
    <source>
        <dbReference type="PROSITE" id="PS50893"/>
    </source>
</evidence>
<evidence type="ECO:0000256" key="2">
    <source>
        <dbReference type="ARBA" id="ARBA00022741"/>
    </source>
</evidence>
<sequence>MPEESALSVSGVSRSFGGVYAVRDVSLSVADGEVCAVIGPNGAGKSTLFNLITGHLAAEHGQITFHGHRVDRLAPHRRARLGMSIVFQAARVFGGMTVRENVMVGSHGRTRAGFVSAALRLPRHRRDEREIAAEADVALERVGLAEWADRPADRLPIGQQRALQLARALCARPRLLLLDEPASGLRGEERERLASLVEELRAGGLTILLIEHDVAFVTRLADRIVVLDLGQVIADGPPAEVRADPLVLAAYLGQAS</sequence>
<evidence type="ECO:0000256" key="3">
    <source>
        <dbReference type="ARBA" id="ARBA00022840"/>
    </source>
</evidence>
<dbReference type="SUPFAM" id="SSF52540">
    <property type="entry name" value="P-loop containing nucleoside triphosphate hydrolases"/>
    <property type="match status" value="1"/>
</dbReference>
<protein>
    <submittedName>
        <fullName evidence="5">Branched-chain amino acid transport system ATP-binding protein</fullName>
    </submittedName>
</protein>
<evidence type="ECO:0000313" key="6">
    <source>
        <dbReference type="Proteomes" id="UP000238312"/>
    </source>
</evidence>
<dbReference type="GO" id="GO:0005524">
    <property type="term" value="F:ATP binding"/>
    <property type="evidence" value="ECO:0007669"/>
    <property type="project" value="UniProtKB-KW"/>
</dbReference>
<dbReference type="AlphaFoldDB" id="A0A2T0N9L2"/>
<keyword evidence="6" id="KW-1185">Reference proteome</keyword>
<reference evidence="5 6" key="1">
    <citation type="submission" date="2018-03" db="EMBL/GenBank/DDBJ databases">
        <title>Genomic Encyclopedia of Type Strains, Phase III (KMG-III): the genomes of soil and plant-associated and newly described type strains.</title>
        <authorList>
            <person name="Whitman W."/>
        </authorList>
    </citation>
    <scope>NUCLEOTIDE SEQUENCE [LARGE SCALE GENOMIC DNA]</scope>
    <source>
        <strain evidence="5 6">CGMCC 4.7104</strain>
    </source>
</reference>
<dbReference type="FunFam" id="3.40.50.300:FF:000421">
    <property type="entry name" value="Branched-chain amino acid ABC transporter ATP-binding protein"/>
    <property type="match status" value="1"/>
</dbReference>
<dbReference type="RefSeq" id="WP_106235747.1">
    <property type="nucleotide sequence ID" value="NZ_JBFAIB010000012.1"/>
</dbReference>
<dbReference type="Pfam" id="PF12399">
    <property type="entry name" value="BCA_ABC_TP_C"/>
    <property type="match status" value="1"/>
</dbReference>
<dbReference type="CDD" id="cd03219">
    <property type="entry name" value="ABC_Mj1267_LivG_branched"/>
    <property type="match status" value="1"/>
</dbReference>
<dbReference type="Proteomes" id="UP000238312">
    <property type="component" value="Unassembled WGS sequence"/>
</dbReference>
<dbReference type="InterPro" id="IPR027417">
    <property type="entry name" value="P-loop_NTPase"/>
</dbReference>
<comment type="caution">
    <text evidence="5">The sequence shown here is derived from an EMBL/GenBank/DDBJ whole genome shotgun (WGS) entry which is preliminary data.</text>
</comment>
<dbReference type="EMBL" id="PVNG01000002">
    <property type="protein sequence ID" value="PRX69474.1"/>
    <property type="molecule type" value="Genomic_DNA"/>
</dbReference>
<dbReference type="PANTHER" id="PTHR45772:SF2">
    <property type="entry name" value="ABC TRANSPORTER ATP-BINDING PROTEIN"/>
    <property type="match status" value="1"/>
</dbReference>
<dbReference type="PROSITE" id="PS50893">
    <property type="entry name" value="ABC_TRANSPORTER_2"/>
    <property type="match status" value="1"/>
</dbReference>
<proteinExistence type="predicted"/>
<dbReference type="SMART" id="SM00382">
    <property type="entry name" value="AAA"/>
    <property type="match status" value="1"/>
</dbReference>
<dbReference type="InterPro" id="IPR051120">
    <property type="entry name" value="ABC_AA/LPS_Transport"/>
</dbReference>
<dbReference type="GO" id="GO:0016887">
    <property type="term" value="F:ATP hydrolysis activity"/>
    <property type="evidence" value="ECO:0007669"/>
    <property type="project" value="InterPro"/>
</dbReference>
<name>A0A2T0N9L2_9ACTN</name>